<feature type="region of interest" description="Disordered" evidence="6">
    <location>
        <begin position="120"/>
        <end position="147"/>
    </location>
</feature>
<evidence type="ECO:0000256" key="4">
    <source>
        <dbReference type="ARBA" id="ARBA00024778"/>
    </source>
</evidence>
<feature type="compositionally biased region" description="Basic and acidic residues" evidence="6">
    <location>
        <begin position="541"/>
        <end position="551"/>
    </location>
</feature>
<dbReference type="STRING" id="3694.A0A2K2A9I8"/>
<feature type="region of interest" description="Disordered" evidence="6">
    <location>
        <begin position="1"/>
        <end position="86"/>
    </location>
</feature>
<dbReference type="GO" id="GO:0032299">
    <property type="term" value="C:ribonuclease H2 complex"/>
    <property type="evidence" value="ECO:0000318"/>
    <property type="project" value="GO_Central"/>
</dbReference>
<evidence type="ECO:0000259" key="7">
    <source>
        <dbReference type="Pfam" id="PF09468"/>
    </source>
</evidence>
<gene>
    <name evidence="9" type="ORF">POPTR_006G280600</name>
</gene>
<dbReference type="InterPro" id="IPR041195">
    <property type="entry name" value="Rnh202_N"/>
</dbReference>
<keyword evidence="3" id="KW-0539">Nucleus</keyword>
<proteinExistence type="predicted"/>
<dbReference type="PANTHER" id="PTHR13383:SF11">
    <property type="entry name" value="RIBONUCLEASE H2 SUBUNIT B"/>
    <property type="match status" value="1"/>
</dbReference>
<dbReference type="PANTHER" id="PTHR13383">
    <property type="entry name" value="RIBONUCLEASE H2 SUBUNIT B"/>
    <property type="match status" value="1"/>
</dbReference>
<feature type="region of interest" description="Disordered" evidence="6">
    <location>
        <begin position="169"/>
        <end position="236"/>
    </location>
</feature>
<dbReference type="InterPro" id="IPR040456">
    <property type="entry name" value="RNase_H2_suB"/>
</dbReference>
<evidence type="ECO:0000256" key="3">
    <source>
        <dbReference type="ARBA" id="ARBA00023242"/>
    </source>
</evidence>
<comment type="subcellular location">
    <subcellularLocation>
        <location evidence="1">Nucleus</location>
    </subcellularLocation>
</comment>
<dbReference type="GO" id="GO:0006401">
    <property type="term" value="P:RNA catabolic process"/>
    <property type="evidence" value="ECO:0000318"/>
    <property type="project" value="GO_Central"/>
</dbReference>
<sequence>MMEGSNSLDDSPSRQAQAQTRTHSGGGGGGDAPSNPSQPQPQLQSQSQREGEEVDETKKEEEELIEKAQKRIDKITSSPDNPNPTLLHALSSLLETQESLARQLPEATLENNIRAADERSLADLDESSLESVGEDNDDIDIDGGERRHGRDLRDVKIKFAELDESGRDDLLRHRPSRGWTRHRGRGRVNETALKNEQVSTSPDSGSRSGSGPGRSARDRNSKNLLDVKKGPDTRKFQGNILSDGLNVERDDNDDCFQGCRIGTKDISDLVKKAVQAAELEAIGANTPAGAIKAAGDAAAEYGSRLLIAPAPSPTAGDTAAGINGCLLLLRHPKSGNATNYLLSHDNEGAVLQELHWFKQSYTSWFLGDYVSQDGSLYTATPVDPVFILLPIFEEARMKKRDDLGKFRQLDEIIFINDYPGYHHLMSIAENCMGVVCEIKEIGSSKFFRLDDSKVLAWLYCKVFQLKKALCSLDKNYAAQDEKYTLAGAVSILGEYVKDEPWLMLLLDHLKLNLLEVTSKVPEAENFPTNAEHNPVSSSLLQEKDRSEDKTKRSGKQAKKAKVETESRNIREMFRRACRKS</sequence>
<feature type="region of interest" description="Disordered" evidence="6">
    <location>
        <begin position="524"/>
        <end position="570"/>
    </location>
</feature>
<dbReference type="ExpressionAtlas" id="A0A2K2A9I8">
    <property type="expression patterns" value="baseline and differential"/>
</dbReference>
<feature type="compositionally biased region" description="Basic residues" evidence="6">
    <location>
        <begin position="173"/>
        <end position="186"/>
    </location>
</feature>
<dbReference type="Gene3D" id="1.10.20.120">
    <property type="match status" value="1"/>
</dbReference>
<reference evidence="9 10" key="1">
    <citation type="journal article" date="2006" name="Science">
        <title>The genome of black cottonwood, Populus trichocarpa (Torr. &amp; Gray).</title>
        <authorList>
            <person name="Tuskan G.A."/>
            <person name="Difazio S."/>
            <person name="Jansson S."/>
            <person name="Bohlmann J."/>
            <person name="Grigoriev I."/>
            <person name="Hellsten U."/>
            <person name="Putnam N."/>
            <person name="Ralph S."/>
            <person name="Rombauts S."/>
            <person name="Salamov A."/>
            <person name="Schein J."/>
            <person name="Sterck L."/>
            <person name="Aerts A."/>
            <person name="Bhalerao R.R."/>
            <person name="Bhalerao R.P."/>
            <person name="Blaudez D."/>
            <person name="Boerjan W."/>
            <person name="Brun A."/>
            <person name="Brunner A."/>
            <person name="Busov V."/>
            <person name="Campbell M."/>
            <person name="Carlson J."/>
            <person name="Chalot M."/>
            <person name="Chapman J."/>
            <person name="Chen G.L."/>
            <person name="Cooper D."/>
            <person name="Coutinho P.M."/>
            <person name="Couturier J."/>
            <person name="Covert S."/>
            <person name="Cronk Q."/>
            <person name="Cunningham R."/>
            <person name="Davis J."/>
            <person name="Degroeve S."/>
            <person name="Dejardin A."/>
            <person name="Depamphilis C."/>
            <person name="Detter J."/>
            <person name="Dirks B."/>
            <person name="Dubchak I."/>
            <person name="Duplessis S."/>
            <person name="Ehlting J."/>
            <person name="Ellis B."/>
            <person name="Gendler K."/>
            <person name="Goodstein D."/>
            <person name="Gribskov M."/>
            <person name="Grimwood J."/>
            <person name="Groover A."/>
            <person name="Gunter L."/>
            <person name="Hamberger B."/>
            <person name="Heinze B."/>
            <person name="Helariutta Y."/>
            <person name="Henrissat B."/>
            <person name="Holligan D."/>
            <person name="Holt R."/>
            <person name="Huang W."/>
            <person name="Islam-Faridi N."/>
            <person name="Jones S."/>
            <person name="Jones-Rhoades M."/>
            <person name="Jorgensen R."/>
            <person name="Joshi C."/>
            <person name="Kangasjarvi J."/>
            <person name="Karlsson J."/>
            <person name="Kelleher C."/>
            <person name="Kirkpatrick R."/>
            <person name="Kirst M."/>
            <person name="Kohler A."/>
            <person name="Kalluri U."/>
            <person name="Larimer F."/>
            <person name="Leebens-Mack J."/>
            <person name="Leple J.C."/>
            <person name="Locascio P."/>
            <person name="Lou Y."/>
            <person name="Lucas S."/>
            <person name="Martin F."/>
            <person name="Montanini B."/>
            <person name="Napoli C."/>
            <person name="Nelson D.R."/>
            <person name="Nelson C."/>
            <person name="Nieminen K."/>
            <person name="Nilsson O."/>
            <person name="Pereda V."/>
            <person name="Peter G."/>
            <person name="Philippe R."/>
            <person name="Pilate G."/>
            <person name="Poliakov A."/>
            <person name="Razumovskaya J."/>
            <person name="Richardson P."/>
            <person name="Rinaldi C."/>
            <person name="Ritland K."/>
            <person name="Rouze P."/>
            <person name="Ryaboy D."/>
            <person name="Schmutz J."/>
            <person name="Schrader J."/>
            <person name="Segerman B."/>
            <person name="Shin H."/>
            <person name="Siddiqui A."/>
            <person name="Sterky F."/>
            <person name="Terry A."/>
            <person name="Tsai C.J."/>
            <person name="Uberbacher E."/>
            <person name="Unneberg P."/>
            <person name="Vahala J."/>
            <person name="Wall K."/>
            <person name="Wessler S."/>
            <person name="Yang G."/>
            <person name="Yin T."/>
            <person name="Douglas C."/>
            <person name="Marra M."/>
            <person name="Sandberg G."/>
            <person name="Van de Peer Y."/>
            <person name="Rokhsar D."/>
        </authorList>
    </citation>
    <scope>NUCLEOTIDE SEQUENCE [LARGE SCALE GENOMIC DNA]</scope>
    <source>
        <strain evidence="10">cv. Nisqually</strain>
    </source>
</reference>
<evidence type="ECO:0000256" key="1">
    <source>
        <dbReference type="ARBA" id="ARBA00004123"/>
    </source>
</evidence>
<dbReference type="InParanoid" id="A0A2K2A9I8"/>
<feature type="compositionally biased region" description="Low complexity" evidence="6">
    <location>
        <begin position="33"/>
        <end position="48"/>
    </location>
</feature>
<comment type="function">
    <text evidence="4">Non catalytic subunit of RNase H2, an endonuclease that specifically degrades the RNA of RNA:DNA hybrids. Participates in DNA replication, possibly by mediating the removal of lagging-strand Okazaki fragment RNA primers during DNA replication. Mediates the excision of single ribonucleotides from DNA:RNA duplexes.</text>
</comment>
<feature type="compositionally biased region" description="Polar residues" evidence="6">
    <location>
        <begin position="526"/>
        <end position="540"/>
    </location>
</feature>
<dbReference type="InterPro" id="IPR019024">
    <property type="entry name" value="RNase_H2_suB_wHTH"/>
</dbReference>
<dbReference type="AlphaFoldDB" id="A0A2K2A9I8"/>
<dbReference type="GO" id="GO:0005654">
    <property type="term" value="C:nucleoplasm"/>
    <property type="evidence" value="ECO:0000318"/>
    <property type="project" value="GO_Central"/>
</dbReference>
<feature type="compositionally biased region" description="Acidic residues" evidence="6">
    <location>
        <begin position="123"/>
        <end position="142"/>
    </location>
</feature>
<keyword evidence="10" id="KW-1185">Reference proteome</keyword>
<evidence type="ECO:0000256" key="2">
    <source>
        <dbReference type="ARBA" id="ARBA00019062"/>
    </source>
</evidence>
<dbReference type="Pfam" id="PF17745">
    <property type="entry name" value="Ydr279_N"/>
    <property type="match status" value="1"/>
</dbReference>
<evidence type="ECO:0000313" key="10">
    <source>
        <dbReference type="Proteomes" id="UP000006729"/>
    </source>
</evidence>
<dbReference type="Pfam" id="PF09468">
    <property type="entry name" value="RNase_H2-Ydr279"/>
    <property type="match status" value="1"/>
</dbReference>
<feature type="compositionally biased region" description="Basic and acidic residues" evidence="6">
    <location>
        <begin position="215"/>
        <end position="235"/>
    </location>
</feature>
<feature type="domain" description="Ribonuclease H2 subunit B wHTH" evidence="7">
    <location>
        <begin position="386"/>
        <end position="473"/>
    </location>
</feature>
<dbReference type="Proteomes" id="UP000006729">
    <property type="component" value="Chromosome 6"/>
</dbReference>
<dbReference type="CDD" id="cd09270">
    <property type="entry name" value="RNase_H2-B"/>
    <property type="match status" value="1"/>
</dbReference>
<feature type="compositionally biased region" description="Basic and acidic residues" evidence="6">
    <location>
        <begin position="560"/>
        <end position="570"/>
    </location>
</feature>
<feature type="compositionally biased region" description="Basic and acidic residues" evidence="6">
    <location>
        <begin position="56"/>
        <end position="74"/>
    </location>
</feature>
<dbReference type="Gene3D" id="2.20.25.530">
    <property type="match status" value="1"/>
</dbReference>
<feature type="compositionally biased region" description="Polar residues" evidence="6">
    <location>
        <begin position="1"/>
        <end position="23"/>
    </location>
</feature>
<feature type="domain" description="Rnh202 triple barrel" evidence="8">
    <location>
        <begin position="328"/>
        <end position="383"/>
    </location>
</feature>
<evidence type="ECO:0000256" key="5">
    <source>
        <dbReference type="ARBA" id="ARBA00033464"/>
    </source>
</evidence>
<evidence type="ECO:0000313" key="9">
    <source>
        <dbReference type="EMBL" id="PNT34192.1"/>
    </source>
</evidence>
<name>A0A2K2A9I8_POPTR</name>
<evidence type="ECO:0000259" key="8">
    <source>
        <dbReference type="Pfam" id="PF17745"/>
    </source>
</evidence>
<feature type="compositionally biased region" description="Polar residues" evidence="6">
    <location>
        <begin position="75"/>
        <end position="84"/>
    </location>
</feature>
<accession>A0A2K2A9I8</accession>
<dbReference type="EMBL" id="CM009295">
    <property type="protein sequence ID" value="PNT34192.1"/>
    <property type="molecule type" value="Genomic_DNA"/>
</dbReference>
<evidence type="ECO:0000256" key="6">
    <source>
        <dbReference type="SAM" id="MobiDB-lite"/>
    </source>
</evidence>
<organism evidence="9 10">
    <name type="scientific">Populus trichocarpa</name>
    <name type="common">Western balsam poplar</name>
    <name type="synonym">Populus balsamifera subsp. trichocarpa</name>
    <dbReference type="NCBI Taxonomy" id="3694"/>
    <lineage>
        <taxon>Eukaryota</taxon>
        <taxon>Viridiplantae</taxon>
        <taxon>Streptophyta</taxon>
        <taxon>Embryophyta</taxon>
        <taxon>Tracheophyta</taxon>
        <taxon>Spermatophyta</taxon>
        <taxon>Magnoliopsida</taxon>
        <taxon>eudicotyledons</taxon>
        <taxon>Gunneridae</taxon>
        <taxon>Pentapetalae</taxon>
        <taxon>rosids</taxon>
        <taxon>fabids</taxon>
        <taxon>Malpighiales</taxon>
        <taxon>Salicaceae</taxon>
        <taxon>Saliceae</taxon>
        <taxon>Populus</taxon>
    </lineage>
</organism>
<protein>
    <recommendedName>
        <fullName evidence="2">Ribonuclease H2 subunit B</fullName>
    </recommendedName>
    <alternativeName>
        <fullName evidence="5">Ribonuclease HI subunit B</fullName>
    </alternativeName>
</protein>